<proteinExistence type="predicted"/>
<dbReference type="PANTHER" id="PTHR33130">
    <property type="entry name" value="PUTATIVE (DUF1639)-RELATED"/>
    <property type="match status" value="1"/>
</dbReference>
<dbReference type="AlphaFoldDB" id="A0A7I4E0P8"/>
<gene>
    <name evidence="2" type="primary">LOC112283115</name>
</gene>
<evidence type="ECO:0000313" key="2">
    <source>
        <dbReference type="EnsemblPlants" id="Pp3c6_15840V3.3"/>
    </source>
</evidence>
<reference evidence="2 3" key="1">
    <citation type="journal article" date="2008" name="Science">
        <title>The Physcomitrella genome reveals evolutionary insights into the conquest of land by plants.</title>
        <authorList>
            <person name="Rensing S."/>
            <person name="Lang D."/>
            <person name="Zimmer A."/>
            <person name="Terry A."/>
            <person name="Salamov A."/>
            <person name="Shapiro H."/>
            <person name="Nishiyama T."/>
            <person name="Perroud P.-F."/>
            <person name="Lindquist E."/>
            <person name="Kamisugi Y."/>
            <person name="Tanahashi T."/>
            <person name="Sakakibara K."/>
            <person name="Fujita T."/>
            <person name="Oishi K."/>
            <person name="Shin-I T."/>
            <person name="Kuroki Y."/>
            <person name="Toyoda A."/>
            <person name="Suzuki Y."/>
            <person name="Hashimoto A."/>
            <person name="Yamaguchi K."/>
            <person name="Sugano A."/>
            <person name="Kohara Y."/>
            <person name="Fujiyama A."/>
            <person name="Anterola A."/>
            <person name="Aoki S."/>
            <person name="Ashton N."/>
            <person name="Barbazuk W.B."/>
            <person name="Barker E."/>
            <person name="Bennetzen J."/>
            <person name="Bezanilla M."/>
            <person name="Blankenship R."/>
            <person name="Cho S.H."/>
            <person name="Dutcher S."/>
            <person name="Estelle M."/>
            <person name="Fawcett J.A."/>
            <person name="Gundlach H."/>
            <person name="Hanada K."/>
            <person name="Heyl A."/>
            <person name="Hicks K.A."/>
            <person name="Hugh J."/>
            <person name="Lohr M."/>
            <person name="Mayer K."/>
            <person name="Melkozernov A."/>
            <person name="Murata T."/>
            <person name="Nelson D."/>
            <person name="Pils B."/>
            <person name="Prigge M."/>
            <person name="Reiss B."/>
            <person name="Renner T."/>
            <person name="Rombauts S."/>
            <person name="Rushton P."/>
            <person name="Sanderfoot A."/>
            <person name="Schween G."/>
            <person name="Shiu S.-H."/>
            <person name="Stueber K."/>
            <person name="Theodoulou F.L."/>
            <person name="Tu H."/>
            <person name="Van de Peer Y."/>
            <person name="Verrier P.J."/>
            <person name="Waters E."/>
            <person name="Wood A."/>
            <person name="Yang L."/>
            <person name="Cove D."/>
            <person name="Cuming A."/>
            <person name="Hasebe M."/>
            <person name="Lucas S."/>
            <person name="Mishler D.B."/>
            <person name="Reski R."/>
            <person name="Grigoriev I."/>
            <person name="Quatrano R.S."/>
            <person name="Boore J.L."/>
        </authorList>
    </citation>
    <scope>NUCLEOTIDE SEQUENCE [LARGE SCALE GENOMIC DNA]</scope>
    <source>
        <strain evidence="2 3">cv. Gransden 2004</strain>
    </source>
</reference>
<dbReference type="EMBL" id="ABEU02000006">
    <property type="status" value="NOT_ANNOTATED_CDS"/>
    <property type="molecule type" value="Genomic_DNA"/>
</dbReference>
<dbReference type="PANTHER" id="PTHR33130:SF33">
    <property type="entry name" value="PUTATIVE (DUF1639)-RELATED"/>
    <property type="match status" value="1"/>
</dbReference>
<dbReference type="InParanoid" id="A0A7I4E0P8"/>
<dbReference type="Gramene" id="Pp3c6_15840V3.3">
    <property type="protein sequence ID" value="Pp3c6_15840V3.3"/>
    <property type="gene ID" value="Pp3c6_15840"/>
</dbReference>
<name>A0A7I4E0P8_PHYPA</name>
<feature type="compositionally biased region" description="Basic and acidic residues" evidence="1">
    <location>
        <begin position="74"/>
        <end position="86"/>
    </location>
</feature>
<reference evidence="2" key="3">
    <citation type="submission" date="2020-12" db="UniProtKB">
        <authorList>
            <consortium name="EnsemblPlants"/>
        </authorList>
    </citation>
    <scope>IDENTIFICATION</scope>
</reference>
<evidence type="ECO:0000313" key="3">
    <source>
        <dbReference type="Proteomes" id="UP000006727"/>
    </source>
</evidence>
<evidence type="ECO:0000256" key="1">
    <source>
        <dbReference type="SAM" id="MobiDB-lite"/>
    </source>
</evidence>
<reference evidence="2 3" key="2">
    <citation type="journal article" date="2018" name="Plant J.">
        <title>The Physcomitrella patens chromosome-scale assembly reveals moss genome structure and evolution.</title>
        <authorList>
            <person name="Lang D."/>
            <person name="Ullrich K.K."/>
            <person name="Murat F."/>
            <person name="Fuchs J."/>
            <person name="Jenkins J."/>
            <person name="Haas F.B."/>
            <person name="Piednoel M."/>
            <person name="Gundlach H."/>
            <person name="Van Bel M."/>
            <person name="Meyberg R."/>
            <person name="Vives C."/>
            <person name="Morata J."/>
            <person name="Symeonidi A."/>
            <person name="Hiss M."/>
            <person name="Muchero W."/>
            <person name="Kamisugi Y."/>
            <person name="Saleh O."/>
            <person name="Blanc G."/>
            <person name="Decker E.L."/>
            <person name="van Gessel N."/>
            <person name="Grimwood J."/>
            <person name="Hayes R.D."/>
            <person name="Graham S.W."/>
            <person name="Gunter L.E."/>
            <person name="McDaniel S.F."/>
            <person name="Hoernstein S.N.W."/>
            <person name="Larsson A."/>
            <person name="Li F.W."/>
            <person name="Perroud P.F."/>
            <person name="Phillips J."/>
            <person name="Ranjan P."/>
            <person name="Rokshar D.S."/>
            <person name="Rothfels C.J."/>
            <person name="Schneider L."/>
            <person name="Shu S."/>
            <person name="Stevenson D.W."/>
            <person name="Thummler F."/>
            <person name="Tillich M."/>
            <person name="Villarreal Aguilar J.C."/>
            <person name="Widiez T."/>
            <person name="Wong G.K."/>
            <person name="Wymore A."/>
            <person name="Zhang Y."/>
            <person name="Zimmer A.D."/>
            <person name="Quatrano R.S."/>
            <person name="Mayer K.F.X."/>
            <person name="Goodstein D."/>
            <person name="Casacuberta J.M."/>
            <person name="Vandepoele K."/>
            <person name="Reski R."/>
            <person name="Cuming A.C."/>
            <person name="Tuskan G.A."/>
            <person name="Maumus F."/>
            <person name="Salse J."/>
            <person name="Schmutz J."/>
            <person name="Rensing S.A."/>
        </authorList>
    </citation>
    <scope>NUCLEOTIDE SEQUENCE [LARGE SCALE GENOMIC DNA]</scope>
    <source>
        <strain evidence="2 3">cv. Gransden 2004</strain>
    </source>
</reference>
<protein>
    <submittedName>
        <fullName evidence="2">Uncharacterized protein</fullName>
    </submittedName>
</protein>
<accession>A0A7I4E0P8</accession>
<feature type="compositionally biased region" description="Polar residues" evidence="1">
    <location>
        <begin position="125"/>
        <end position="135"/>
    </location>
</feature>
<dbReference type="InterPro" id="IPR012438">
    <property type="entry name" value="DUF1639"/>
</dbReference>
<organism evidence="2 3">
    <name type="scientific">Physcomitrium patens</name>
    <name type="common">Spreading-leaved earth moss</name>
    <name type="synonym">Physcomitrella patens</name>
    <dbReference type="NCBI Taxonomy" id="3218"/>
    <lineage>
        <taxon>Eukaryota</taxon>
        <taxon>Viridiplantae</taxon>
        <taxon>Streptophyta</taxon>
        <taxon>Embryophyta</taxon>
        <taxon>Bryophyta</taxon>
        <taxon>Bryophytina</taxon>
        <taxon>Bryopsida</taxon>
        <taxon>Funariidae</taxon>
        <taxon>Funariales</taxon>
        <taxon>Funariaceae</taxon>
        <taxon>Physcomitrium</taxon>
    </lineage>
</organism>
<keyword evidence="3" id="KW-1185">Reference proteome</keyword>
<dbReference type="Pfam" id="PF07797">
    <property type="entry name" value="DUF1639"/>
    <property type="match status" value="1"/>
</dbReference>
<dbReference type="Proteomes" id="UP000006727">
    <property type="component" value="Chromosome 6"/>
</dbReference>
<feature type="region of interest" description="Disordered" evidence="1">
    <location>
        <begin position="52"/>
        <end position="226"/>
    </location>
</feature>
<sequence>MRHIFPEHAGQFSKRISDKVLKIENSVPNDKRAGECVKLGDRRVLLKMPGNRLKSASSSHQAHQVKDLNGSDNKVQETVENGRVKDEEEGSEEGPKRPQPDGVNLQWGQKKRTRNNKFDTKASVEESSGAKNSISRPGRRVVRAEKVSPSQVKAPAVAPCSQLPLKSINGSSRRDIRDAEGNGATTTAKNLDANGVLESEANAARNADLSSQPPLANPDKTSSVHAHTAALPTVSTRPDANSHLEKIAPSGKVDMELFQWPKFIISLTRKEKEDDFFAIKGCKLPIRPKKRLKHVERTLQVKRLKDDSAFHFFVFPYVAICLGECPQKICNRRFDTVIFDAFLCVEKVMSPGSWLCDLTRERYEVREKKCIKKRPRGLKAMGSVDSDSD</sequence>
<dbReference type="FunCoup" id="A0A7I4E0P8">
    <property type="interactions" value="2292"/>
</dbReference>
<dbReference type="EnsemblPlants" id="Pp3c6_15840V3.3">
    <property type="protein sequence ID" value="Pp3c6_15840V3.3"/>
    <property type="gene ID" value="Pp3c6_15840"/>
</dbReference>
<feature type="compositionally biased region" description="Polar residues" evidence="1">
    <location>
        <begin position="208"/>
        <end position="225"/>
    </location>
</feature>